<dbReference type="PANTHER" id="PTHR10217:SF435">
    <property type="entry name" value="POTASSIUM VOLTAGE-GATED CHANNEL PROTEIN EAG"/>
    <property type="match status" value="1"/>
</dbReference>
<dbReference type="SMART" id="SM00100">
    <property type="entry name" value="cNMP"/>
    <property type="match status" value="1"/>
</dbReference>
<dbReference type="SUPFAM" id="SSF51206">
    <property type="entry name" value="cAMP-binding domain-like"/>
    <property type="match status" value="1"/>
</dbReference>
<dbReference type="GO" id="GO:0005249">
    <property type="term" value="F:voltage-gated potassium channel activity"/>
    <property type="evidence" value="ECO:0007669"/>
    <property type="project" value="InterPro"/>
</dbReference>
<keyword evidence="4 13" id="KW-0812">Transmembrane</keyword>
<dbReference type="GO" id="GO:0005886">
    <property type="term" value="C:plasma membrane"/>
    <property type="evidence" value="ECO:0007669"/>
    <property type="project" value="TreeGrafter"/>
</dbReference>
<evidence type="ECO:0000256" key="1">
    <source>
        <dbReference type="ARBA" id="ARBA00004141"/>
    </source>
</evidence>
<evidence type="ECO:0000256" key="8">
    <source>
        <dbReference type="ARBA" id="ARBA00022989"/>
    </source>
</evidence>
<evidence type="ECO:0000256" key="5">
    <source>
        <dbReference type="ARBA" id="ARBA00022826"/>
    </source>
</evidence>
<dbReference type="Gene3D" id="1.10.287.630">
    <property type="entry name" value="Helix hairpin bin"/>
    <property type="match status" value="1"/>
</dbReference>
<keyword evidence="3" id="KW-0633">Potassium transport</keyword>
<evidence type="ECO:0000313" key="16">
    <source>
        <dbReference type="Proteomes" id="UP001515480"/>
    </source>
</evidence>
<dbReference type="InterPro" id="IPR018490">
    <property type="entry name" value="cNMP-bd_dom_sf"/>
</dbReference>
<dbReference type="InterPro" id="IPR000595">
    <property type="entry name" value="cNMP-bd_dom"/>
</dbReference>
<keyword evidence="5" id="KW-0631">Potassium channel</keyword>
<feature type="transmembrane region" description="Helical" evidence="13">
    <location>
        <begin position="227"/>
        <end position="247"/>
    </location>
</feature>
<dbReference type="PRINTS" id="PR01463">
    <property type="entry name" value="EAGCHANLFMLY"/>
</dbReference>
<comment type="subcellular location">
    <subcellularLocation>
        <location evidence="1">Membrane</location>
        <topology evidence="1">Multi-pass membrane protein</topology>
    </subcellularLocation>
</comment>
<dbReference type="InterPro" id="IPR050818">
    <property type="entry name" value="KCNH_animal-type"/>
</dbReference>
<dbReference type="PROSITE" id="PS00889">
    <property type="entry name" value="CNMP_BINDING_2"/>
    <property type="match status" value="1"/>
</dbReference>
<dbReference type="Pfam" id="PF00027">
    <property type="entry name" value="cNMP_binding"/>
    <property type="match status" value="1"/>
</dbReference>
<keyword evidence="7" id="KW-0630">Potassium</keyword>
<dbReference type="PROSITE" id="PS50042">
    <property type="entry name" value="CNMP_BINDING_3"/>
    <property type="match status" value="1"/>
</dbReference>
<feature type="region of interest" description="Disordered" evidence="12">
    <location>
        <begin position="516"/>
        <end position="805"/>
    </location>
</feature>
<feature type="compositionally biased region" description="Basic and acidic residues" evidence="12">
    <location>
        <begin position="791"/>
        <end position="805"/>
    </location>
</feature>
<sequence>MRMWDWLLGLLAIYTAVYTPLSLVFSSIRWNLDDVFNHIVDCLFIVDILVKMRTMYHDRGYAVTAPRLVMQSYLESSFRFDFLAAVPFDQIVMAFAPSRHHDTVLWCGGILRLLRLRRCRSLMRLLDYWWNINIIKIVSLMATFLLLAHWFGLAFLSIAIQPLIDSGDTSEPWWWLTNDNSFVGKLYICGVYWALSVMTNLKPLAGTESRDCYYSNSHVPRPLEERVFTICVFLVGALFFSTIYGNIQIFVSRINKINDRFSNRMFEVNEFIALHGLTNALANKIRSFVEFSFLATKGINVDYISDQLPPYLQVEITTQLNRRVVESVKIFAGCPRDFIQSLVHKLVPSICVVGDNIVSQGEMGDCLYFIRRGIAEVVIKGNKVVASLHEGDYFGEIALIRQEKRSADVRASTDCMLLSLSHDDLEDALKNFPHIRARIEMAANERLAELKRLDNVVKSSPLPVAARTFSKETKRPSRGAIAALIDAPNFKNLPSFEKQPSTLLCCRAVRSIVSAATGGSKKRVMPKEPGGAYTPGRDSVSSPSATRPREDESAHRASKGVAPAEAARDSMPVDERVAAGEVGAPSMAPSSTGASPSRKRQGAEHKGGPSVDFALSHEDKTTGAPSSAAQRKPAMAYYPSTDSNHSRDGSSNTSGGRHTRIDPDDAEQRSRTPVPRAQRCASSPVPGADSDTSVSPPGPSRCSSTNGASSKKQSHPEDTEQRSRTPMPKAHRHASSPMPGADSDTSISPARPRRYSSTIDATSKKQSHEREKDRPRRFSLGSAHWPRPRRPSSEDPKTPKDRRPLAEIQYDVIQTLLQELRSLARMAEKEKQDRALRDRQILARMDRMGNIIARQSHIRSTWD</sequence>
<dbReference type="Gene3D" id="1.10.287.70">
    <property type="match status" value="1"/>
</dbReference>
<dbReference type="GO" id="GO:0034702">
    <property type="term" value="C:monoatomic ion channel complex"/>
    <property type="evidence" value="ECO:0007669"/>
    <property type="project" value="UniProtKB-KW"/>
</dbReference>
<feature type="transmembrane region" description="Helical" evidence="13">
    <location>
        <begin position="6"/>
        <end position="25"/>
    </location>
</feature>
<feature type="compositionally biased region" description="Basic and acidic residues" evidence="12">
    <location>
        <begin position="714"/>
        <end position="723"/>
    </location>
</feature>
<dbReference type="PANTHER" id="PTHR10217">
    <property type="entry name" value="VOLTAGE AND LIGAND GATED POTASSIUM CHANNEL"/>
    <property type="match status" value="1"/>
</dbReference>
<protein>
    <recommendedName>
        <fullName evidence="14">Cyclic nucleotide-binding domain-containing protein</fullName>
    </recommendedName>
</protein>
<comment type="caution">
    <text evidence="15">The sequence shown here is derived from an EMBL/GenBank/DDBJ whole genome shotgun (WGS) entry which is preliminary data.</text>
</comment>
<keyword evidence="2" id="KW-0813">Transport</keyword>
<feature type="domain" description="Cyclic nucleotide-binding" evidence="14">
    <location>
        <begin position="330"/>
        <end position="446"/>
    </location>
</feature>
<evidence type="ECO:0000256" key="10">
    <source>
        <dbReference type="ARBA" id="ARBA00023136"/>
    </source>
</evidence>
<keyword evidence="6" id="KW-0851">Voltage-gated channel</keyword>
<keyword evidence="11" id="KW-0407">Ion channel</keyword>
<feature type="compositionally biased region" description="Basic and acidic residues" evidence="12">
    <location>
        <begin position="762"/>
        <end position="776"/>
    </location>
</feature>
<keyword evidence="16" id="KW-1185">Reference proteome</keyword>
<organism evidence="15 16">
    <name type="scientific">Prymnesium parvum</name>
    <name type="common">Toxic golden alga</name>
    <dbReference type="NCBI Taxonomy" id="97485"/>
    <lineage>
        <taxon>Eukaryota</taxon>
        <taxon>Haptista</taxon>
        <taxon>Haptophyta</taxon>
        <taxon>Prymnesiophyceae</taxon>
        <taxon>Prymnesiales</taxon>
        <taxon>Prymnesiaceae</taxon>
        <taxon>Prymnesium</taxon>
    </lineage>
</organism>
<dbReference type="SUPFAM" id="SSF81324">
    <property type="entry name" value="Voltage-gated potassium channels"/>
    <property type="match status" value="1"/>
</dbReference>
<proteinExistence type="predicted"/>
<evidence type="ECO:0000256" key="6">
    <source>
        <dbReference type="ARBA" id="ARBA00022882"/>
    </source>
</evidence>
<evidence type="ECO:0000256" key="2">
    <source>
        <dbReference type="ARBA" id="ARBA00022448"/>
    </source>
</evidence>
<gene>
    <name evidence="15" type="ORF">AB1Y20_012136</name>
</gene>
<feature type="compositionally biased region" description="Basic and acidic residues" evidence="12">
    <location>
        <begin position="659"/>
        <end position="670"/>
    </location>
</feature>
<dbReference type="PROSITE" id="PS00888">
    <property type="entry name" value="CNMP_BINDING_1"/>
    <property type="match status" value="1"/>
</dbReference>
<name>A0AB34IR86_PRYPA</name>
<evidence type="ECO:0000256" key="3">
    <source>
        <dbReference type="ARBA" id="ARBA00022538"/>
    </source>
</evidence>
<evidence type="ECO:0000313" key="15">
    <source>
        <dbReference type="EMBL" id="KAL1503663.1"/>
    </source>
</evidence>
<evidence type="ECO:0000256" key="7">
    <source>
        <dbReference type="ARBA" id="ARBA00022958"/>
    </source>
</evidence>
<evidence type="ECO:0000256" key="4">
    <source>
        <dbReference type="ARBA" id="ARBA00022692"/>
    </source>
</evidence>
<dbReference type="GO" id="GO:0042391">
    <property type="term" value="P:regulation of membrane potential"/>
    <property type="evidence" value="ECO:0007669"/>
    <property type="project" value="TreeGrafter"/>
</dbReference>
<evidence type="ECO:0000259" key="14">
    <source>
        <dbReference type="PROSITE" id="PS50042"/>
    </source>
</evidence>
<evidence type="ECO:0000256" key="9">
    <source>
        <dbReference type="ARBA" id="ARBA00023065"/>
    </source>
</evidence>
<evidence type="ECO:0000256" key="12">
    <source>
        <dbReference type="SAM" id="MobiDB-lite"/>
    </source>
</evidence>
<dbReference type="InterPro" id="IPR014710">
    <property type="entry name" value="RmlC-like_jellyroll"/>
</dbReference>
<accession>A0AB34IR86</accession>
<dbReference type="Proteomes" id="UP001515480">
    <property type="component" value="Unassembled WGS sequence"/>
</dbReference>
<reference evidence="15 16" key="1">
    <citation type="journal article" date="2024" name="Science">
        <title>Giant polyketide synthase enzymes in the biosynthesis of giant marine polyether toxins.</title>
        <authorList>
            <person name="Fallon T.R."/>
            <person name="Shende V.V."/>
            <person name="Wierzbicki I.H."/>
            <person name="Pendleton A.L."/>
            <person name="Watervoot N.F."/>
            <person name="Auber R.P."/>
            <person name="Gonzalez D.J."/>
            <person name="Wisecaver J.H."/>
            <person name="Moore B.S."/>
        </authorList>
    </citation>
    <scope>NUCLEOTIDE SEQUENCE [LARGE SCALE GENOMIC DNA]</scope>
    <source>
        <strain evidence="15 16">12B1</strain>
    </source>
</reference>
<feature type="transmembrane region" description="Helical" evidence="13">
    <location>
        <begin position="181"/>
        <end position="201"/>
    </location>
</feature>
<dbReference type="Gene3D" id="2.60.120.10">
    <property type="entry name" value="Jelly Rolls"/>
    <property type="match status" value="1"/>
</dbReference>
<dbReference type="Pfam" id="PF00520">
    <property type="entry name" value="Ion_trans"/>
    <property type="match status" value="1"/>
</dbReference>
<dbReference type="InterPro" id="IPR003938">
    <property type="entry name" value="K_chnl_volt-dep_EAG/ELK/ERG"/>
</dbReference>
<evidence type="ECO:0000256" key="11">
    <source>
        <dbReference type="ARBA" id="ARBA00023303"/>
    </source>
</evidence>
<feature type="compositionally biased region" description="Basic and acidic residues" evidence="12">
    <location>
        <begin position="566"/>
        <end position="578"/>
    </location>
</feature>
<keyword evidence="8 13" id="KW-1133">Transmembrane helix</keyword>
<keyword evidence="10 13" id="KW-0472">Membrane</keyword>
<dbReference type="CDD" id="cd00038">
    <property type="entry name" value="CAP_ED"/>
    <property type="match status" value="1"/>
</dbReference>
<dbReference type="InterPro" id="IPR018488">
    <property type="entry name" value="cNMP-bd_CS"/>
</dbReference>
<feature type="compositionally biased region" description="Polar residues" evidence="12">
    <location>
        <begin position="690"/>
        <end position="711"/>
    </location>
</feature>
<keyword evidence="9" id="KW-0406">Ion transport</keyword>
<dbReference type="EMBL" id="JBGBPQ010000021">
    <property type="protein sequence ID" value="KAL1503663.1"/>
    <property type="molecule type" value="Genomic_DNA"/>
</dbReference>
<dbReference type="InterPro" id="IPR005821">
    <property type="entry name" value="Ion_trans_dom"/>
</dbReference>
<feature type="transmembrane region" description="Helical" evidence="13">
    <location>
        <begin position="128"/>
        <end position="161"/>
    </location>
</feature>
<evidence type="ECO:0000256" key="13">
    <source>
        <dbReference type="SAM" id="Phobius"/>
    </source>
</evidence>
<dbReference type="AlphaFoldDB" id="A0AB34IR86"/>